<dbReference type="InterPro" id="IPR016181">
    <property type="entry name" value="Acyl_CoA_acyltransferase"/>
</dbReference>
<protein>
    <submittedName>
        <fullName evidence="2">GNAT family N-acetyltransferase</fullName>
    </submittedName>
</protein>
<dbReference type="Gene3D" id="3.40.630.30">
    <property type="match status" value="1"/>
</dbReference>
<dbReference type="Proteomes" id="UP000703893">
    <property type="component" value="Unassembled WGS sequence"/>
</dbReference>
<gene>
    <name evidence="2" type="ORF">FJZ00_08815</name>
</gene>
<dbReference type="InterPro" id="IPR000182">
    <property type="entry name" value="GNAT_dom"/>
</dbReference>
<feature type="domain" description="N-acetyltransferase" evidence="1">
    <location>
        <begin position="7"/>
        <end position="169"/>
    </location>
</feature>
<reference evidence="2 3" key="1">
    <citation type="submission" date="2019-03" db="EMBL/GenBank/DDBJ databases">
        <title>Lake Tanganyika Metagenome-Assembled Genomes (MAGs).</title>
        <authorList>
            <person name="Tran P."/>
        </authorList>
    </citation>
    <scope>NUCLEOTIDE SEQUENCE [LARGE SCALE GENOMIC DNA]</scope>
    <source>
        <strain evidence="2">K_DeepCast_65m_m2_236</strain>
    </source>
</reference>
<organism evidence="2 3">
    <name type="scientific">Candidatus Tanganyikabacteria bacterium</name>
    <dbReference type="NCBI Taxonomy" id="2961651"/>
    <lineage>
        <taxon>Bacteria</taxon>
        <taxon>Bacillati</taxon>
        <taxon>Candidatus Sericytochromatia</taxon>
        <taxon>Candidatus Tanganyikabacteria</taxon>
    </lineage>
</organism>
<dbReference type="EMBL" id="VGJX01000499">
    <property type="protein sequence ID" value="MBM3275242.1"/>
    <property type="molecule type" value="Genomic_DNA"/>
</dbReference>
<evidence type="ECO:0000313" key="3">
    <source>
        <dbReference type="Proteomes" id="UP000703893"/>
    </source>
</evidence>
<accession>A0A937X5N5</accession>
<dbReference type="PANTHER" id="PTHR43415:SF3">
    <property type="entry name" value="GNAT-FAMILY ACETYLTRANSFERASE"/>
    <property type="match status" value="1"/>
</dbReference>
<comment type="caution">
    <text evidence="2">The sequence shown here is derived from an EMBL/GenBank/DDBJ whole genome shotgun (WGS) entry which is preliminary data.</text>
</comment>
<name>A0A937X5N5_9BACT</name>
<dbReference type="Pfam" id="PF13302">
    <property type="entry name" value="Acetyltransf_3"/>
    <property type="match status" value="1"/>
</dbReference>
<evidence type="ECO:0000313" key="2">
    <source>
        <dbReference type="EMBL" id="MBM3275242.1"/>
    </source>
</evidence>
<dbReference type="AlphaFoldDB" id="A0A937X5N5"/>
<dbReference type="GO" id="GO:0016747">
    <property type="term" value="F:acyltransferase activity, transferring groups other than amino-acyl groups"/>
    <property type="evidence" value="ECO:0007669"/>
    <property type="project" value="InterPro"/>
</dbReference>
<proteinExistence type="predicted"/>
<sequence length="169" mass="19411">MLRGPNVHLRPLEREDLPLLVEWRNDPAAWKFFCNPHPLSLGGQAAFYDRLQANPYRRLFIIATPQGEAIGTIGLDDIDPVNQSAEFGNLLIGEKAALGKGFAKEATELLIDYAFKRLNVQRLYLNVHADNDRAIKLYEKCMFEHEGRKRRALFRDGVFIDVLMMSRLR</sequence>
<evidence type="ECO:0000259" key="1">
    <source>
        <dbReference type="PROSITE" id="PS51186"/>
    </source>
</evidence>
<dbReference type="SUPFAM" id="SSF55729">
    <property type="entry name" value="Acyl-CoA N-acyltransferases (Nat)"/>
    <property type="match status" value="1"/>
</dbReference>
<dbReference type="PANTHER" id="PTHR43415">
    <property type="entry name" value="SPERMIDINE N(1)-ACETYLTRANSFERASE"/>
    <property type="match status" value="1"/>
</dbReference>
<dbReference type="PROSITE" id="PS51186">
    <property type="entry name" value="GNAT"/>
    <property type="match status" value="1"/>
</dbReference>